<evidence type="ECO:0000256" key="3">
    <source>
        <dbReference type="ARBA" id="ARBA00023163"/>
    </source>
</evidence>
<name>A0A7W7WZ74_9PSEU</name>
<evidence type="ECO:0000313" key="6">
    <source>
        <dbReference type="EMBL" id="MBB4969002.1"/>
    </source>
</evidence>
<dbReference type="AlphaFoldDB" id="A0A7W7WZ74"/>
<evidence type="ECO:0000259" key="5">
    <source>
        <dbReference type="PROSITE" id="PS50977"/>
    </source>
</evidence>
<dbReference type="RefSeq" id="WP_184674723.1">
    <property type="nucleotide sequence ID" value="NZ_BAABAI010000043.1"/>
</dbReference>
<reference evidence="6 7" key="1">
    <citation type="submission" date="2020-08" db="EMBL/GenBank/DDBJ databases">
        <title>Sequencing the genomes of 1000 actinobacteria strains.</title>
        <authorList>
            <person name="Klenk H.-P."/>
        </authorList>
    </citation>
    <scope>NUCLEOTIDE SEQUENCE [LARGE SCALE GENOMIC DNA]</scope>
    <source>
        <strain evidence="6 7">DSM 45084</strain>
    </source>
</reference>
<dbReference type="PANTHER" id="PTHR47506">
    <property type="entry name" value="TRANSCRIPTIONAL REGULATORY PROTEIN"/>
    <property type="match status" value="1"/>
</dbReference>
<dbReference type="Gene3D" id="1.10.10.60">
    <property type="entry name" value="Homeodomain-like"/>
    <property type="match status" value="1"/>
</dbReference>
<dbReference type="SUPFAM" id="SSF48498">
    <property type="entry name" value="Tetracyclin repressor-like, C-terminal domain"/>
    <property type="match status" value="1"/>
</dbReference>
<feature type="DNA-binding region" description="H-T-H motif" evidence="4">
    <location>
        <begin position="34"/>
        <end position="53"/>
    </location>
</feature>
<dbReference type="InterPro" id="IPR011075">
    <property type="entry name" value="TetR_C"/>
</dbReference>
<evidence type="ECO:0000256" key="4">
    <source>
        <dbReference type="PROSITE-ProRule" id="PRU00335"/>
    </source>
</evidence>
<dbReference type="Pfam" id="PF16925">
    <property type="entry name" value="TetR_C_13"/>
    <property type="match status" value="1"/>
</dbReference>
<dbReference type="SUPFAM" id="SSF46689">
    <property type="entry name" value="Homeodomain-like"/>
    <property type="match status" value="1"/>
</dbReference>
<dbReference type="EMBL" id="JACHJS010000001">
    <property type="protein sequence ID" value="MBB4969002.1"/>
    <property type="molecule type" value="Genomic_DNA"/>
</dbReference>
<proteinExistence type="predicted"/>
<keyword evidence="2 4" id="KW-0238">DNA-binding</keyword>
<evidence type="ECO:0000256" key="2">
    <source>
        <dbReference type="ARBA" id="ARBA00023125"/>
    </source>
</evidence>
<evidence type="ECO:0000313" key="7">
    <source>
        <dbReference type="Proteomes" id="UP000542674"/>
    </source>
</evidence>
<organism evidence="6 7">
    <name type="scientific">Saccharothrix violaceirubra</name>
    <dbReference type="NCBI Taxonomy" id="413306"/>
    <lineage>
        <taxon>Bacteria</taxon>
        <taxon>Bacillati</taxon>
        <taxon>Actinomycetota</taxon>
        <taxon>Actinomycetes</taxon>
        <taxon>Pseudonocardiales</taxon>
        <taxon>Pseudonocardiaceae</taxon>
        <taxon>Saccharothrix</taxon>
    </lineage>
</organism>
<dbReference type="InterPro" id="IPR009057">
    <property type="entry name" value="Homeodomain-like_sf"/>
</dbReference>
<feature type="domain" description="HTH tetR-type" evidence="5">
    <location>
        <begin position="11"/>
        <end position="71"/>
    </location>
</feature>
<dbReference type="PANTHER" id="PTHR47506:SF6">
    <property type="entry name" value="HTH-TYPE TRANSCRIPTIONAL REPRESSOR NEMR"/>
    <property type="match status" value="1"/>
</dbReference>
<dbReference type="Gene3D" id="1.10.357.10">
    <property type="entry name" value="Tetracycline Repressor, domain 2"/>
    <property type="match status" value="1"/>
</dbReference>
<dbReference type="Pfam" id="PF00440">
    <property type="entry name" value="TetR_N"/>
    <property type="match status" value="1"/>
</dbReference>
<keyword evidence="3" id="KW-0804">Transcription</keyword>
<gene>
    <name evidence="6" type="ORF">F4559_006361</name>
</gene>
<dbReference type="GO" id="GO:0003677">
    <property type="term" value="F:DNA binding"/>
    <property type="evidence" value="ECO:0007669"/>
    <property type="project" value="UniProtKB-UniRule"/>
</dbReference>
<protein>
    <submittedName>
        <fullName evidence="6">AcrR family transcriptional regulator</fullName>
    </submittedName>
</protein>
<dbReference type="InterPro" id="IPR036271">
    <property type="entry name" value="Tet_transcr_reg_TetR-rel_C_sf"/>
</dbReference>
<evidence type="ECO:0000256" key="1">
    <source>
        <dbReference type="ARBA" id="ARBA00023015"/>
    </source>
</evidence>
<accession>A0A7W7WZ74</accession>
<dbReference type="Proteomes" id="UP000542674">
    <property type="component" value="Unassembled WGS sequence"/>
</dbReference>
<dbReference type="InterPro" id="IPR001647">
    <property type="entry name" value="HTH_TetR"/>
</dbReference>
<keyword evidence="7" id="KW-1185">Reference proteome</keyword>
<dbReference type="PROSITE" id="PS50977">
    <property type="entry name" value="HTH_TETR_2"/>
    <property type="match status" value="1"/>
</dbReference>
<comment type="caution">
    <text evidence="6">The sequence shown here is derived from an EMBL/GenBank/DDBJ whole genome shotgun (WGS) entry which is preliminary data.</text>
</comment>
<keyword evidence="1" id="KW-0805">Transcription regulation</keyword>
<sequence>MKVDGRLERGGQTRRQILRRAVDIASVEGLEGLSIGRLSTELEISKSGVFAHFGSKEELQLATVKAAAAIFVGQVVEPALALPEGLVRLTALLDGWIAYSEGRTFPGGCFFYAVQAEFDARPGRVRDAIADYDRRWHDLVTRTAAAVTDDPAQLAFELVAYLELANLRSVLHDDPTAYTRARIAITRTLRESSTRTP</sequence>